<gene>
    <name evidence="1" type="ORF">MNOR_LOCUS23460</name>
</gene>
<comment type="caution">
    <text evidence="1">The sequence shown here is derived from an EMBL/GenBank/DDBJ whole genome shotgun (WGS) entry which is preliminary data.</text>
</comment>
<dbReference type="EMBL" id="CAXKWB010020688">
    <property type="protein sequence ID" value="CAL4122738.1"/>
    <property type="molecule type" value="Genomic_DNA"/>
</dbReference>
<evidence type="ECO:0000313" key="1">
    <source>
        <dbReference type="EMBL" id="CAL4122738.1"/>
    </source>
</evidence>
<feature type="non-terminal residue" evidence="1">
    <location>
        <position position="313"/>
    </location>
</feature>
<name>A0AAV2RFJ6_MEGNR</name>
<organism evidence="1 2">
    <name type="scientific">Meganyctiphanes norvegica</name>
    <name type="common">Northern krill</name>
    <name type="synonym">Thysanopoda norvegica</name>
    <dbReference type="NCBI Taxonomy" id="48144"/>
    <lineage>
        <taxon>Eukaryota</taxon>
        <taxon>Metazoa</taxon>
        <taxon>Ecdysozoa</taxon>
        <taxon>Arthropoda</taxon>
        <taxon>Crustacea</taxon>
        <taxon>Multicrustacea</taxon>
        <taxon>Malacostraca</taxon>
        <taxon>Eumalacostraca</taxon>
        <taxon>Eucarida</taxon>
        <taxon>Euphausiacea</taxon>
        <taxon>Euphausiidae</taxon>
        <taxon>Meganyctiphanes</taxon>
    </lineage>
</organism>
<keyword evidence="2" id="KW-1185">Reference proteome</keyword>
<reference evidence="1 2" key="1">
    <citation type="submission" date="2024-05" db="EMBL/GenBank/DDBJ databases">
        <authorList>
            <person name="Wallberg A."/>
        </authorList>
    </citation>
    <scope>NUCLEOTIDE SEQUENCE [LARGE SCALE GENOMIC DNA]</scope>
</reference>
<proteinExistence type="predicted"/>
<sequence>MSHSLADLEFNLAGVQVEDIPIPQVYNFSATVVDLLDDVDGTAGLNTWFSPDYPAITTLVLHLGVLPRILALPLLWINQQNIPNVCSVTNPTLWEDYPCSSASVSQFIPDKPIVPDDIPETWKGLASIKGEIQNLEKTICDSHEKIIEELLSNAKIEASLKNLMASIKKEMGDDSAEVVSLDAVSVLQMFHLGHRVLNNVGRMDFPKVLAGVTTSEGTILIDVIKDSVAFDFTLRDGSAVISLVGNVLKQLDDVKCGEVAQMISPYAKYGVDESVFYATHAVEAFLLLDIEKYPFSLASCDSIQGTVKFLLEH</sequence>
<dbReference type="AlphaFoldDB" id="A0AAV2RFJ6"/>
<evidence type="ECO:0000313" key="2">
    <source>
        <dbReference type="Proteomes" id="UP001497623"/>
    </source>
</evidence>
<dbReference type="Proteomes" id="UP001497623">
    <property type="component" value="Unassembled WGS sequence"/>
</dbReference>
<protein>
    <submittedName>
        <fullName evidence="1">Uncharacterized protein</fullName>
    </submittedName>
</protein>
<accession>A0AAV2RFJ6</accession>